<dbReference type="InterPro" id="IPR013785">
    <property type="entry name" value="Aldolase_TIM"/>
</dbReference>
<dbReference type="Proteomes" id="UP000284543">
    <property type="component" value="Unassembled WGS sequence"/>
</dbReference>
<feature type="binding site" evidence="2">
    <location>
        <begin position="230"/>
        <end position="233"/>
    </location>
    <ligand>
        <name>dihydroxyacetone phosphate</name>
        <dbReference type="ChEBI" id="CHEBI:57642"/>
    </ligand>
</feature>
<feature type="binding site" evidence="3">
    <location>
        <position position="104"/>
    </location>
    <ligand>
        <name>Zn(2+)</name>
        <dbReference type="ChEBI" id="CHEBI:29105"/>
        <label>2</label>
    </ligand>
</feature>
<dbReference type="GeneID" id="23115645"/>
<feature type="binding site" evidence="3">
    <location>
        <position position="208"/>
    </location>
    <ligand>
        <name>Zn(2+)</name>
        <dbReference type="ChEBI" id="CHEBI:29105"/>
        <label>1</label>
        <note>catalytic</note>
    </ligand>
</feature>
<dbReference type="KEGG" id="cbol:CGC65_02465"/>
<dbReference type="SUPFAM" id="SSF51569">
    <property type="entry name" value="Aldolase"/>
    <property type="match status" value="1"/>
</dbReference>
<feature type="binding site" evidence="3">
    <location>
        <position position="178"/>
    </location>
    <ligand>
        <name>Zn(2+)</name>
        <dbReference type="ChEBI" id="CHEBI:29105"/>
        <label>1</label>
        <note>catalytic</note>
    </ligand>
</feature>
<dbReference type="NCBIfam" id="TIGR00167">
    <property type="entry name" value="cbbA"/>
    <property type="match status" value="1"/>
</dbReference>
<dbReference type="InterPro" id="IPR050246">
    <property type="entry name" value="Class_II_FBP_aldolase"/>
</dbReference>
<evidence type="ECO:0000313" key="4">
    <source>
        <dbReference type="EMBL" id="RGV78362.1"/>
    </source>
</evidence>
<evidence type="ECO:0000256" key="1">
    <source>
        <dbReference type="PIRSR" id="PIRSR001359-1"/>
    </source>
</evidence>
<dbReference type="PIRSF" id="PIRSF001359">
    <property type="entry name" value="F_bP_aldolase_II"/>
    <property type="match status" value="1"/>
</dbReference>
<feature type="binding site" evidence="3">
    <location>
        <position position="134"/>
    </location>
    <ligand>
        <name>Zn(2+)</name>
        <dbReference type="ChEBI" id="CHEBI:29105"/>
        <label>2</label>
    </ligand>
</feature>
<organism evidence="4 5">
    <name type="scientific">Enterocloster bolteae</name>
    <dbReference type="NCBI Taxonomy" id="208479"/>
    <lineage>
        <taxon>Bacteria</taxon>
        <taxon>Bacillati</taxon>
        <taxon>Bacillota</taxon>
        <taxon>Clostridia</taxon>
        <taxon>Lachnospirales</taxon>
        <taxon>Lachnospiraceae</taxon>
        <taxon>Enterocloster</taxon>
    </lineage>
</organism>
<comment type="cofactor">
    <cofactor evidence="3">
        <name>Zn(2+)</name>
        <dbReference type="ChEBI" id="CHEBI:29105"/>
    </cofactor>
    <text evidence="3">Binds 2 Zn(2+) ions per subunit. One is catalytic and the other provides a structural contribution.</text>
</comment>
<evidence type="ECO:0000256" key="3">
    <source>
        <dbReference type="PIRSR" id="PIRSR001359-3"/>
    </source>
</evidence>
<dbReference type="RefSeq" id="WP_002566199.1">
    <property type="nucleotide sequence ID" value="NZ_BAABZS010000001.1"/>
</dbReference>
<sequence length="305" mass="33234">MYTDIKTILDDANKNNYAVLAASAFNMELARGLIAAADEMQAPLIILMGQAQMTKHARPELMVPMIKTLAEQTNVPVALILDHGRDWEKITWAYRQGFSSIMVDASAYDMEENIARTKKAVELCHVQGLAVEGELGHVGQAATLDGCDVSLYTKPEEAVRFVQETGVDSLAIACGTAHGDYPKGFIPTINFDVIKGVKQAVNMPLALHGGSGSGDENIRKAVEAGINKVNIATEIFNACRDYAKNRLDEKPDLDYMSLMMEVEQECKKTVKHFISLTGSEGKAAGFKKKYAFCHGISQIDTGIGE</sequence>
<dbReference type="Pfam" id="PF01116">
    <property type="entry name" value="F_bP_aldolase"/>
    <property type="match status" value="1"/>
</dbReference>
<evidence type="ECO:0000313" key="5">
    <source>
        <dbReference type="Proteomes" id="UP000284543"/>
    </source>
</evidence>
<dbReference type="GO" id="GO:0008270">
    <property type="term" value="F:zinc ion binding"/>
    <property type="evidence" value="ECO:0007669"/>
    <property type="project" value="InterPro"/>
</dbReference>
<dbReference type="GO" id="GO:0016832">
    <property type="term" value="F:aldehyde-lyase activity"/>
    <property type="evidence" value="ECO:0007669"/>
    <property type="project" value="InterPro"/>
</dbReference>
<dbReference type="PANTHER" id="PTHR30304">
    <property type="entry name" value="D-TAGATOSE-1,6-BISPHOSPHATE ALDOLASE"/>
    <property type="match status" value="1"/>
</dbReference>
<feature type="active site" description="Proton donor" evidence="1">
    <location>
        <position position="82"/>
    </location>
</feature>
<keyword evidence="3" id="KW-0862">Zinc</keyword>
<gene>
    <name evidence="4" type="ORF">DWW02_01080</name>
</gene>
<dbReference type="PANTHER" id="PTHR30304:SF0">
    <property type="entry name" value="D-TAGATOSE-1,6-BISPHOSPHATE ALDOLASE SUBUNIT GATY-RELATED"/>
    <property type="match status" value="1"/>
</dbReference>
<dbReference type="Gene3D" id="3.20.20.70">
    <property type="entry name" value="Aldolase class I"/>
    <property type="match status" value="1"/>
</dbReference>
<comment type="caution">
    <text evidence="4">The sequence shown here is derived from an EMBL/GenBank/DDBJ whole genome shotgun (WGS) entry which is preliminary data.</text>
</comment>
<dbReference type="EMBL" id="QRZM01000001">
    <property type="protein sequence ID" value="RGV78362.1"/>
    <property type="molecule type" value="Genomic_DNA"/>
</dbReference>
<name>A0A412ZDV2_9FIRM</name>
<accession>A0A412ZDV2</accession>
<feature type="binding site" evidence="2">
    <location>
        <position position="179"/>
    </location>
    <ligand>
        <name>dihydroxyacetone phosphate</name>
        <dbReference type="ChEBI" id="CHEBI:57642"/>
    </ligand>
</feature>
<evidence type="ECO:0000256" key="2">
    <source>
        <dbReference type="PIRSR" id="PIRSR001359-2"/>
    </source>
</evidence>
<dbReference type="AlphaFoldDB" id="A0A412ZDV2"/>
<proteinExistence type="predicted"/>
<reference evidence="4 5" key="1">
    <citation type="submission" date="2018-08" db="EMBL/GenBank/DDBJ databases">
        <title>A genome reference for cultivated species of the human gut microbiota.</title>
        <authorList>
            <person name="Zou Y."/>
            <person name="Xue W."/>
            <person name="Luo G."/>
        </authorList>
    </citation>
    <scope>NUCLEOTIDE SEQUENCE [LARGE SCALE GENOMIC DNA]</scope>
    <source>
        <strain evidence="4 5">AF14-18</strain>
    </source>
</reference>
<keyword evidence="3" id="KW-0479">Metal-binding</keyword>
<feature type="binding site" evidence="2">
    <location>
        <begin position="209"/>
        <end position="211"/>
    </location>
    <ligand>
        <name>dihydroxyacetone phosphate</name>
        <dbReference type="ChEBI" id="CHEBI:57642"/>
    </ligand>
</feature>
<dbReference type="GO" id="GO:0005975">
    <property type="term" value="P:carbohydrate metabolic process"/>
    <property type="evidence" value="ECO:0007669"/>
    <property type="project" value="InterPro"/>
</dbReference>
<dbReference type="InterPro" id="IPR000771">
    <property type="entry name" value="FBA_II"/>
</dbReference>
<feature type="binding site" evidence="3">
    <location>
        <position position="83"/>
    </location>
    <ligand>
        <name>Zn(2+)</name>
        <dbReference type="ChEBI" id="CHEBI:29105"/>
        <label>1</label>
        <note>catalytic</note>
    </ligand>
</feature>
<dbReference type="CDD" id="cd00947">
    <property type="entry name" value="TBP_aldolase_IIB"/>
    <property type="match status" value="1"/>
</dbReference>
<protein>
    <submittedName>
        <fullName evidence="4">Class II fructose-bisphosphate aldolase</fullName>
    </submittedName>
</protein>